<name>A0A0C2VM00_9BACL</name>
<sequence>MQQAMMAEMMGRAPEAAVKALEFGNKLRDAYKQAKKEGSDFSQVRRSLYNSYHMKATVNKLSDWDSIKNQIEKLELSITLLEADLFIYRIQNE</sequence>
<protein>
    <submittedName>
        <fullName evidence="1">Uncharacterized protein</fullName>
    </submittedName>
</protein>
<organism evidence="1 2">
    <name type="scientific">Jeotgalibacillus soli</name>
    <dbReference type="NCBI Taxonomy" id="889306"/>
    <lineage>
        <taxon>Bacteria</taxon>
        <taxon>Bacillati</taxon>
        <taxon>Bacillota</taxon>
        <taxon>Bacilli</taxon>
        <taxon>Bacillales</taxon>
        <taxon>Caryophanaceae</taxon>
        <taxon>Jeotgalibacillus</taxon>
    </lineage>
</organism>
<evidence type="ECO:0000313" key="2">
    <source>
        <dbReference type="Proteomes" id="UP000031938"/>
    </source>
</evidence>
<dbReference type="Proteomes" id="UP000031938">
    <property type="component" value="Unassembled WGS sequence"/>
</dbReference>
<accession>A0A0C2VM00</accession>
<dbReference type="PATRIC" id="fig|889306.3.peg.2566"/>
<keyword evidence="2" id="KW-1185">Reference proteome</keyword>
<dbReference type="RefSeq" id="WP_131272624.1">
    <property type="nucleotide sequence ID" value="NZ_JXRP01000018.1"/>
</dbReference>
<evidence type="ECO:0000313" key="1">
    <source>
        <dbReference type="EMBL" id="KIL45008.1"/>
    </source>
</evidence>
<dbReference type="STRING" id="889306.KP78_25520"/>
<proteinExistence type="predicted"/>
<comment type="caution">
    <text evidence="1">The sequence shown here is derived from an EMBL/GenBank/DDBJ whole genome shotgun (WGS) entry which is preliminary data.</text>
</comment>
<dbReference type="EMBL" id="JXRP01000018">
    <property type="protein sequence ID" value="KIL45008.1"/>
    <property type="molecule type" value="Genomic_DNA"/>
</dbReference>
<dbReference type="AlphaFoldDB" id="A0A0C2VM00"/>
<reference evidence="1 2" key="1">
    <citation type="submission" date="2015-01" db="EMBL/GenBank/DDBJ databases">
        <title>Genome sequencing of Jeotgalibacillus soli.</title>
        <authorList>
            <person name="Goh K.M."/>
            <person name="Chan K.-G."/>
            <person name="Yaakop A.S."/>
            <person name="Ee R."/>
            <person name="Gan H.M."/>
            <person name="Chan C.S."/>
        </authorList>
    </citation>
    <scope>NUCLEOTIDE SEQUENCE [LARGE SCALE GENOMIC DNA]</scope>
    <source>
        <strain evidence="1 2">P9</strain>
    </source>
</reference>
<gene>
    <name evidence="1" type="ORF">KP78_25520</name>
</gene>